<gene>
    <name evidence="8" type="ORF">ACH5RR_030147</name>
</gene>
<comment type="pathway">
    <text evidence="2">Alkaloid biosynthesis.</text>
</comment>
<evidence type="ECO:0000313" key="8">
    <source>
        <dbReference type="EMBL" id="KAL3510746.1"/>
    </source>
</evidence>
<dbReference type="GO" id="GO:0032259">
    <property type="term" value="P:methylation"/>
    <property type="evidence" value="ECO:0007669"/>
    <property type="project" value="UniProtKB-KW"/>
</dbReference>
<evidence type="ECO:0000256" key="7">
    <source>
        <dbReference type="ARBA" id="ARBA00022842"/>
    </source>
</evidence>
<evidence type="ECO:0000256" key="1">
    <source>
        <dbReference type="ARBA" id="ARBA00001946"/>
    </source>
</evidence>
<dbReference type="InterPro" id="IPR005299">
    <property type="entry name" value="MeTrfase_7"/>
</dbReference>
<dbReference type="Gene3D" id="1.10.1200.270">
    <property type="entry name" value="Methyltransferase, alpha-helical capping domain"/>
    <property type="match status" value="1"/>
</dbReference>
<dbReference type="GO" id="GO:0008168">
    <property type="term" value="F:methyltransferase activity"/>
    <property type="evidence" value="ECO:0007669"/>
    <property type="project" value="UniProtKB-KW"/>
</dbReference>
<dbReference type="EMBL" id="JBJUIK010000012">
    <property type="protein sequence ID" value="KAL3510746.1"/>
    <property type="molecule type" value="Genomic_DNA"/>
</dbReference>
<evidence type="ECO:0000256" key="5">
    <source>
        <dbReference type="ARBA" id="ARBA00022679"/>
    </source>
</evidence>
<proteinExistence type="inferred from homology"/>
<comment type="cofactor">
    <cofactor evidence="1">
        <name>Mg(2+)</name>
        <dbReference type="ChEBI" id="CHEBI:18420"/>
    </cofactor>
</comment>
<keyword evidence="4" id="KW-0489">Methyltransferase</keyword>
<dbReference type="InterPro" id="IPR029063">
    <property type="entry name" value="SAM-dependent_MTases_sf"/>
</dbReference>
<organism evidence="8 9">
    <name type="scientific">Cinchona calisaya</name>
    <dbReference type="NCBI Taxonomy" id="153742"/>
    <lineage>
        <taxon>Eukaryota</taxon>
        <taxon>Viridiplantae</taxon>
        <taxon>Streptophyta</taxon>
        <taxon>Embryophyta</taxon>
        <taxon>Tracheophyta</taxon>
        <taxon>Spermatophyta</taxon>
        <taxon>Magnoliopsida</taxon>
        <taxon>eudicotyledons</taxon>
        <taxon>Gunneridae</taxon>
        <taxon>Pentapetalae</taxon>
        <taxon>asterids</taxon>
        <taxon>lamiids</taxon>
        <taxon>Gentianales</taxon>
        <taxon>Rubiaceae</taxon>
        <taxon>Cinchonoideae</taxon>
        <taxon>Cinchoneae</taxon>
        <taxon>Cinchona</taxon>
    </lineage>
</organism>
<evidence type="ECO:0000256" key="6">
    <source>
        <dbReference type="ARBA" id="ARBA00022723"/>
    </source>
</evidence>
<keyword evidence="7" id="KW-0460">Magnesium</keyword>
<dbReference type="InterPro" id="IPR042086">
    <property type="entry name" value="MeTrfase_capping"/>
</dbReference>
<dbReference type="Pfam" id="PF03492">
    <property type="entry name" value="Methyltransf_7"/>
    <property type="match status" value="1"/>
</dbReference>
<keyword evidence="6" id="KW-0479">Metal-binding</keyword>
<dbReference type="Gene3D" id="3.40.50.150">
    <property type="entry name" value="Vaccinia Virus protein VP39"/>
    <property type="match status" value="1"/>
</dbReference>
<dbReference type="GO" id="GO:0046872">
    <property type="term" value="F:metal ion binding"/>
    <property type="evidence" value="ECO:0007669"/>
    <property type="project" value="UniProtKB-KW"/>
</dbReference>
<sequence length="124" mass="14000">MVKEGLISEDLVDAFNFPVFFPSVSEVKEVITSNSHLNIERVDEIHFGVDPSSPGYIQSWKMHVRAASEGILCKHFGQNLTDDIFDRYPENIEQFFKTSRSTTHLGKTDKADKVLLPVLNDDAS</sequence>
<evidence type="ECO:0000313" key="9">
    <source>
        <dbReference type="Proteomes" id="UP001630127"/>
    </source>
</evidence>
<protein>
    <submittedName>
        <fullName evidence="8">Uncharacterized protein</fullName>
    </submittedName>
</protein>
<dbReference type="SUPFAM" id="SSF53335">
    <property type="entry name" value="S-adenosyl-L-methionine-dependent methyltransferases"/>
    <property type="match status" value="1"/>
</dbReference>
<dbReference type="PANTHER" id="PTHR31009">
    <property type="entry name" value="S-ADENOSYL-L-METHIONINE:CARBOXYL METHYLTRANSFERASE FAMILY PROTEIN"/>
    <property type="match status" value="1"/>
</dbReference>
<comment type="caution">
    <text evidence="8">The sequence shown here is derived from an EMBL/GenBank/DDBJ whole genome shotgun (WGS) entry which is preliminary data.</text>
</comment>
<evidence type="ECO:0000256" key="4">
    <source>
        <dbReference type="ARBA" id="ARBA00022603"/>
    </source>
</evidence>
<keyword evidence="5" id="KW-0808">Transferase</keyword>
<comment type="similarity">
    <text evidence="3">Belongs to the methyltransferase superfamily. Type-7 methyltransferase family.</text>
</comment>
<dbReference type="AlphaFoldDB" id="A0ABD2YVY9"/>
<dbReference type="Proteomes" id="UP001630127">
    <property type="component" value="Unassembled WGS sequence"/>
</dbReference>
<evidence type="ECO:0000256" key="3">
    <source>
        <dbReference type="ARBA" id="ARBA00007967"/>
    </source>
</evidence>
<reference evidence="8 9" key="1">
    <citation type="submission" date="2024-11" db="EMBL/GenBank/DDBJ databases">
        <title>A near-complete genome assembly of Cinchona calisaya.</title>
        <authorList>
            <person name="Lian D.C."/>
            <person name="Zhao X.W."/>
            <person name="Wei L."/>
        </authorList>
    </citation>
    <scope>NUCLEOTIDE SEQUENCE [LARGE SCALE GENOMIC DNA]</scope>
    <source>
        <tissue evidence="8">Nenye</tissue>
    </source>
</reference>
<accession>A0ABD2YVY9</accession>
<name>A0ABD2YVY9_9GENT</name>
<evidence type="ECO:0000256" key="2">
    <source>
        <dbReference type="ARBA" id="ARBA00004913"/>
    </source>
</evidence>
<keyword evidence="9" id="KW-1185">Reference proteome</keyword>